<evidence type="ECO:0000256" key="1">
    <source>
        <dbReference type="SAM" id="Phobius"/>
    </source>
</evidence>
<feature type="transmembrane region" description="Helical" evidence="1">
    <location>
        <begin position="114"/>
        <end position="138"/>
    </location>
</feature>
<keyword evidence="1" id="KW-1133">Transmembrane helix</keyword>
<protein>
    <recommendedName>
        <fullName evidence="3">Rhodanese domain-containing protein</fullName>
    </recommendedName>
</protein>
<dbReference type="SUPFAM" id="SSF52821">
    <property type="entry name" value="Rhodanese/Cell cycle control phosphatase"/>
    <property type="match status" value="1"/>
</dbReference>
<accession>A0A1V0SKB6</accession>
<proteinExistence type="predicted"/>
<name>A0A1V0SKB6_9VIRU</name>
<keyword evidence="1" id="KW-0472">Membrane</keyword>
<feature type="transmembrane region" description="Helical" evidence="1">
    <location>
        <begin position="90"/>
        <end position="108"/>
    </location>
</feature>
<evidence type="ECO:0000313" key="2">
    <source>
        <dbReference type="EMBL" id="ARF12185.1"/>
    </source>
</evidence>
<reference evidence="2" key="1">
    <citation type="journal article" date="2017" name="Science">
        <title>Giant viruses with an expanded complement of translation system components.</title>
        <authorList>
            <person name="Schulz F."/>
            <person name="Yutin N."/>
            <person name="Ivanova N.N."/>
            <person name="Ortega D.R."/>
            <person name="Lee T.K."/>
            <person name="Vierheilig J."/>
            <person name="Daims H."/>
            <person name="Horn M."/>
            <person name="Wagner M."/>
            <person name="Jensen G.J."/>
            <person name="Kyrpides N.C."/>
            <person name="Koonin E.V."/>
            <person name="Woyke T."/>
        </authorList>
    </citation>
    <scope>NUCLEOTIDE SEQUENCE</scope>
    <source>
        <strain evidence="2">KNV1</strain>
    </source>
</reference>
<dbReference type="EMBL" id="KY684110">
    <property type="protein sequence ID" value="ARF12185.1"/>
    <property type="molecule type" value="Genomic_DNA"/>
</dbReference>
<gene>
    <name evidence="2" type="ORF">Klosneuvirus_3_320</name>
</gene>
<keyword evidence="1" id="KW-0812">Transmembrane</keyword>
<evidence type="ECO:0008006" key="3">
    <source>
        <dbReference type="Google" id="ProtNLM"/>
    </source>
</evidence>
<sequence length="150" mass="17248">SVDPSVFVINIPMRSIFANTDWINELSQSHNIYIICRHGIRASKVKDKYFKDNKNIISLDGGITKLEINNIFDNKIKLIHGKGGLGLQQYTQIMFASILTVLAILLYFDIDKKYVISLIVLIVLFILYQLLTNVCYLFKFLPLPVFHPKN</sequence>
<feature type="non-terminal residue" evidence="2">
    <location>
        <position position="1"/>
    </location>
</feature>
<dbReference type="Gene3D" id="3.40.250.10">
    <property type="entry name" value="Rhodanese-like domain"/>
    <property type="match status" value="1"/>
</dbReference>
<dbReference type="InterPro" id="IPR036873">
    <property type="entry name" value="Rhodanese-like_dom_sf"/>
</dbReference>
<organism evidence="2">
    <name type="scientific">Klosneuvirus KNV1</name>
    <dbReference type="NCBI Taxonomy" id="1977640"/>
    <lineage>
        <taxon>Viruses</taxon>
        <taxon>Varidnaviria</taxon>
        <taxon>Bamfordvirae</taxon>
        <taxon>Nucleocytoviricota</taxon>
        <taxon>Megaviricetes</taxon>
        <taxon>Imitervirales</taxon>
        <taxon>Mimiviridae</taxon>
        <taxon>Klosneuvirinae</taxon>
        <taxon>Klosneuvirus</taxon>
    </lineage>
</organism>